<accession>A0ABP0ZZP8</accession>
<dbReference type="Pfam" id="PF00583">
    <property type="entry name" value="Acetyltransf_1"/>
    <property type="match status" value="1"/>
</dbReference>
<evidence type="ECO:0000313" key="4">
    <source>
        <dbReference type="EMBL" id="CAK9855563.1"/>
    </source>
</evidence>
<dbReference type="Proteomes" id="UP001497522">
    <property type="component" value="Unassembled WGS sequence"/>
</dbReference>
<protein>
    <recommendedName>
        <fullName evidence="3">N-acetyltransferase domain-containing protein</fullName>
    </recommendedName>
</protein>
<proteinExistence type="predicted"/>
<dbReference type="PROSITE" id="PS51186">
    <property type="entry name" value="GNAT"/>
    <property type="match status" value="1"/>
</dbReference>
<dbReference type="SUPFAM" id="SSF55729">
    <property type="entry name" value="Acyl-CoA N-acyltransferases (Nat)"/>
    <property type="match status" value="1"/>
</dbReference>
<feature type="domain" description="N-acetyltransferase" evidence="3">
    <location>
        <begin position="3"/>
        <end position="153"/>
    </location>
</feature>
<keyword evidence="5" id="KW-1185">Reference proteome</keyword>
<comment type="caution">
    <text evidence="4">The sequence shown here is derived from an EMBL/GenBank/DDBJ whole genome shotgun (WGS) entry which is preliminary data.</text>
</comment>
<sequence>MSIIIRKAEPGDVPAMLELVKELAVFERAPDAVWNTEEAMLRDGFGEQPFFHTFVAELPETSEVVGLALYHWAYSSWKGKYMYLDDLYVKEKMRGQGTGKLLLDTFLKEAQAQGANMVKWQVLNWNEPAIKMYKKQGVTFDNEWIDCKIFYPK</sequence>
<dbReference type="PANTHER" id="PTHR10545:SF29">
    <property type="entry name" value="GH14572P-RELATED"/>
    <property type="match status" value="1"/>
</dbReference>
<dbReference type="Gene3D" id="3.40.630.30">
    <property type="match status" value="1"/>
</dbReference>
<dbReference type="EMBL" id="CAXHBF010000225">
    <property type="protein sequence ID" value="CAK9855563.1"/>
    <property type="molecule type" value="Genomic_DNA"/>
</dbReference>
<evidence type="ECO:0000313" key="5">
    <source>
        <dbReference type="Proteomes" id="UP001497522"/>
    </source>
</evidence>
<dbReference type="InterPro" id="IPR051016">
    <property type="entry name" value="Diverse_Substrate_AcTransf"/>
</dbReference>
<dbReference type="CDD" id="cd04301">
    <property type="entry name" value="NAT_SF"/>
    <property type="match status" value="1"/>
</dbReference>
<name>A0ABP0ZZP8_9BRYO</name>
<evidence type="ECO:0000259" key="3">
    <source>
        <dbReference type="PROSITE" id="PS51186"/>
    </source>
</evidence>
<dbReference type="InterPro" id="IPR016181">
    <property type="entry name" value="Acyl_CoA_acyltransferase"/>
</dbReference>
<keyword evidence="2" id="KW-0012">Acyltransferase</keyword>
<reference evidence="4" key="1">
    <citation type="submission" date="2024-03" db="EMBL/GenBank/DDBJ databases">
        <authorList>
            <consortium name="ELIXIR-Norway"/>
            <consortium name="Elixir Norway"/>
        </authorList>
    </citation>
    <scope>NUCLEOTIDE SEQUENCE</scope>
</reference>
<keyword evidence="1" id="KW-0808">Transferase</keyword>
<gene>
    <name evidence="4" type="ORF">CSSPJE1EN2_LOCUS25495</name>
</gene>
<organism evidence="4 5">
    <name type="scientific">Sphagnum jensenii</name>
    <dbReference type="NCBI Taxonomy" id="128206"/>
    <lineage>
        <taxon>Eukaryota</taxon>
        <taxon>Viridiplantae</taxon>
        <taxon>Streptophyta</taxon>
        <taxon>Embryophyta</taxon>
        <taxon>Bryophyta</taxon>
        <taxon>Sphagnophytina</taxon>
        <taxon>Sphagnopsida</taxon>
        <taxon>Sphagnales</taxon>
        <taxon>Sphagnaceae</taxon>
        <taxon>Sphagnum</taxon>
    </lineage>
</organism>
<evidence type="ECO:0000256" key="1">
    <source>
        <dbReference type="ARBA" id="ARBA00022679"/>
    </source>
</evidence>
<dbReference type="InterPro" id="IPR000182">
    <property type="entry name" value="GNAT_dom"/>
</dbReference>
<dbReference type="PANTHER" id="PTHR10545">
    <property type="entry name" value="DIAMINE N-ACETYLTRANSFERASE"/>
    <property type="match status" value="1"/>
</dbReference>
<evidence type="ECO:0000256" key="2">
    <source>
        <dbReference type="ARBA" id="ARBA00023315"/>
    </source>
</evidence>